<keyword evidence="2" id="KW-1185">Reference proteome</keyword>
<comment type="caution">
    <text evidence="1">The sequence shown here is derived from an EMBL/GenBank/DDBJ whole genome shotgun (WGS) entry which is preliminary data.</text>
</comment>
<organism evidence="1 2">
    <name type="scientific">Petralouisia muris</name>
    <dbReference type="NCBI Taxonomy" id="3032872"/>
    <lineage>
        <taxon>Bacteria</taxon>
        <taxon>Bacillati</taxon>
        <taxon>Bacillota</taxon>
        <taxon>Clostridia</taxon>
        <taxon>Lachnospirales</taxon>
        <taxon>Lachnospiraceae</taxon>
        <taxon>Petralouisia</taxon>
    </lineage>
</organism>
<name>A0AC61RY70_9FIRM</name>
<gene>
    <name evidence="1" type="primary">yqfD</name>
    <name evidence="1" type="ORF">E5329_08000</name>
</gene>
<proteinExistence type="predicted"/>
<accession>A0AC61RY70</accession>
<dbReference type="Proteomes" id="UP000304953">
    <property type="component" value="Unassembled WGS sequence"/>
</dbReference>
<dbReference type="EMBL" id="SRYA01000013">
    <property type="protein sequence ID" value="TGY96703.1"/>
    <property type="molecule type" value="Genomic_DNA"/>
</dbReference>
<evidence type="ECO:0000313" key="1">
    <source>
        <dbReference type="EMBL" id="TGY96703.1"/>
    </source>
</evidence>
<sequence>MLIDKLKYLQGYVKIRLSGYAPERFLNLCSNHDILIWNLEYEEDHYVFCISIRGLKRLKPILKKTRTTFVILERVGLPFVMRRYRKRKLFFAGIFLCCGLLYTMSLFVWRIEINGNLHETDSSILKFLEEHKVYHGLLKSKINCEKIEEELRAGYEDIIWASAKLEGTMLIIDVQENLVTNQQAAAKGETEDLPGDLVADKDAVIYSILTRQGTPYVEKGTEVHPGDMLVEGKNPVYNDNEEIASWQYCVADADILGITEYTYEDRFSMWYEEKVYTGKERETYGIRFFNFQIRLPYLSRKFSDYDMITDEYDVKIGDTFYLPLALTKETHREYRLEKKQYTEKEARQAAEEKLKQFCEELTQNGIQIMENRVAITADRKTCAAFGTIEVIEPIGSRKETVAADTPQEEIPDGM</sequence>
<reference evidence="1" key="1">
    <citation type="submission" date="2019-04" db="EMBL/GenBank/DDBJ databases">
        <title>Microbes associate with the intestines of laboratory mice.</title>
        <authorList>
            <person name="Navarre W."/>
            <person name="Wong E."/>
            <person name="Huang K."/>
            <person name="Tropini C."/>
            <person name="Ng K."/>
            <person name="Yu B."/>
        </authorList>
    </citation>
    <scope>NUCLEOTIDE SEQUENCE</scope>
    <source>
        <strain evidence="1">NM01_1-7b</strain>
    </source>
</reference>
<protein>
    <submittedName>
        <fullName evidence="1">Sporulation protein YqfD</fullName>
    </submittedName>
</protein>
<evidence type="ECO:0000313" key="2">
    <source>
        <dbReference type="Proteomes" id="UP000304953"/>
    </source>
</evidence>